<keyword evidence="8" id="KW-1185">Reference proteome</keyword>
<keyword evidence="5" id="KW-0963">Cytoplasm</keyword>
<dbReference type="InterPro" id="IPR001977">
    <property type="entry name" value="Depp_CoAkinase"/>
</dbReference>
<comment type="catalytic activity">
    <reaction evidence="5">
        <text>3'-dephospho-CoA + ATP = ADP + CoA + H(+)</text>
        <dbReference type="Rhea" id="RHEA:18245"/>
        <dbReference type="ChEBI" id="CHEBI:15378"/>
        <dbReference type="ChEBI" id="CHEBI:30616"/>
        <dbReference type="ChEBI" id="CHEBI:57287"/>
        <dbReference type="ChEBI" id="CHEBI:57328"/>
        <dbReference type="ChEBI" id="CHEBI:456216"/>
        <dbReference type="EC" id="2.7.1.24"/>
    </reaction>
</comment>
<dbReference type="InterPro" id="IPR027417">
    <property type="entry name" value="P-loop_NTPase"/>
</dbReference>
<evidence type="ECO:0000313" key="7">
    <source>
        <dbReference type="EMBL" id="UOO82457.1"/>
    </source>
</evidence>
<evidence type="ECO:0000256" key="6">
    <source>
        <dbReference type="NCBIfam" id="TIGR00152"/>
    </source>
</evidence>
<dbReference type="SUPFAM" id="SSF52540">
    <property type="entry name" value="P-loop containing nucleoside triphosphate hydrolases"/>
    <property type="match status" value="1"/>
</dbReference>
<comment type="similarity">
    <text evidence="1 5">Belongs to the CoaE family.</text>
</comment>
<dbReference type="CDD" id="cd02022">
    <property type="entry name" value="DPCK"/>
    <property type="match status" value="1"/>
</dbReference>
<dbReference type="PANTHER" id="PTHR10695">
    <property type="entry name" value="DEPHOSPHO-COA KINASE-RELATED"/>
    <property type="match status" value="1"/>
</dbReference>
<dbReference type="RefSeq" id="WP_244786183.1">
    <property type="nucleotide sequence ID" value="NZ_CP091508.1"/>
</dbReference>
<comment type="function">
    <text evidence="5">Catalyzes the phosphorylation of the 3'-hydroxyl group of dephosphocoenzyme A to form coenzyme A.</text>
</comment>
<dbReference type="EMBL" id="CP091508">
    <property type="protein sequence ID" value="UOO82457.1"/>
    <property type="molecule type" value="Genomic_DNA"/>
</dbReference>
<dbReference type="PROSITE" id="PS51219">
    <property type="entry name" value="DPCK"/>
    <property type="match status" value="1"/>
</dbReference>
<keyword evidence="4 5" id="KW-0173">Coenzyme A biosynthesis</keyword>
<keyword evidence="2 5" id="KW-0547">Nucleotide-binding</keyword>
<dbReference type="Pfam" id="PF01121">
    <property type="entry name" value="CoaE"/>
    <property type="match status" value="1"/>
</dbReference>
<proteinExistence type="inferred from homology"/>
<dbReference type="GO" id="GO:0004140">
    <property type="term" value="F:dephospho-CoA kinase activity"/>
    <property type="evidence" value="ECO:0007669"/>
    <property type="project" value="UniProtKB-EC"/>
</dbReference>
<name>A0ABY4DTU2_9NEIS</name>
<evidence type="ECO:0000256" key="3">
    <source>
        <dbReference type="ARBA" id="ARBA00022840"/>
    </source>
</evidence>
<gene>
    <name evidence="5 7" type="primary">coaE</name>
    <name evidence="7" type="ORF">LVJ83_03000</name>
</gene>
<feature type="binding site" evidence="5">
    <location>
        <begin position="12"/>
        <end position="17"/>
    </location>
    <ligand>
        <name>ATP</name>
        <dbReference type="ChEBI" id="CHEBI:30616"/>
    </ligand>
</feature>
<dbReference type="EC" id="2.7.1.24" evidence="5 6"/>
<dbReference type="Proteomes" id="UP000829817">
    <property type="component" value="Chromosome"/>
</dbReference>
<keyword evidence="5 7" id="KW-0808">Transferase</keyword>
<keyword evidence="3 5" id="KW-0067">ATP-binding</keyword>
<evidence type="ECO:0000256" key="5">
    <source>
        <dbReference type="HAMAP-Rule" id="MF_00376"/>
    </source>
</evidence>
<dbReference type="PANTHER" id="PTHR10695:SF46">
    <property type="entry name" value="BIFUNCTIONAL COENZYME A SYNTHASE-RELATED"/>
    <property type="match status" value="1"/>
</dbReference>
<accession>A0ABY4DTU2</accession>
<dbReference type="HAMAP" id="MF_00376">
    <property type="entry name" value="Dephospho_CoA_kinase"/>
    <property type="match status" value="1"/>
</dbReference>
<evidence type="ECO:0000256" key="1">
    <source>
        <dbReference type="ARBA" id="ARBA00009018"/>
    </source>
</evidence>
<dbReference type="Gene3D" id="3.40.50.300">
    <property type="entry name" value="P-loop containing nucleotide triphosphate hydrolases"/>
    <property type="match status" value="1"/>
</dbReference>
<comment type="subcellular location">
    <subcellularLocation>
        <location evidence="5">Cytoplasm</location>
    </subcellularLocation>
</comment>
<protein>
    <recommendedName>
        <fullName evidence="5 6">Dephospho-CoA kinase</fullName>
        <ecNumber evidence="5 6">2.7.1.24</ecNumber>
    </recommendedName>
    <alternativeName>
        <fullName evidence="5">Dephosphocoenzyme A kinase</fullName>
    </alternativeName>
</protein>
<sequence length="204" mass="22190">MAVWIGLTGGIGSGKSKAAAEFARLGVPLIDADAISRSLTADGGAALPAVRAAFGGALFDDTGRLKRAELRNLVFRRPEARAALEALMFPLIIDAIRVQQQHYTHARYGVIDMPLLVERPPFAALVSRILVIDVAEQTQIERVQQRSGLSADEIKRIMASQAGRLERLRAADDVVGNEGTEQALAQKIQRLHAYYQAVFPVYAE</sequence>
<evidence type="ECO:0000256" key="4">
    <source>
        <dbReference type="ARBA" id="ARBA00022993"/>
    </source>
</evidence>
<organism evidence="7 8">
    <name type="scientific">Uruburuella testudinis</name>
    <dbReference type="NCBI Taxonomy" id="1282863"/>
    <lineage>
        <taxon>Bacteria</taxon>
        <taxon>Pseudomonadati</taxon>
        <taxon>Pseudomonadota</taxon>
        <taxon>Betaproteobacteria</taxon>
        <taxon>Neisseriales</taxon>
        <taxon>Neisseriaceae</taxon>
        <taxon>Uruburuella</taxon>
    </lineage>
</organism>
<dbReference type="NCBIfam" id="TIGR00152">
    <property type="entry name" value="dephospho-CoA kinase"/>
    <property type="match status" value="1"/>
</dbReference>
<keyword evidence="5 7" id="KW-0418">Kinase</keyword>
<comment type="pathway">
    <text evidence="5">Cofactor biosynthesis; coenzyme A biosynthesis; CoA from (R)-pantothenate: step 5/5.</text>
</comment>
<reference evidence="7 8" key="1">
    <citation type="journal article" date="2022" name="Res Sq">
        <title>Evolution of multicellular longitudinally dividing oral cavity symbionts (Neisseriaceae).</title>
        <authorList>
            <person name="Nyongesa S."/>
            <person name="Weber P."/>
            <person name="Bernet E."/>
            <person name="Pullido F."/>
            <person name="Nieckarz M."/>
            <person name="Delaby M."/>
            <person name="Nieves C."/>
            <person name="Viehboeck T."/>
            <person name="Krause N."/>
            <person name="Rivera-Millot A."/>
            <person name="Nakamura A."/>
            <person name="Vischer N."/>
            <person name="VanNieuwenhze M."/>
            <person name="Brun Y."/>
            <person name="Cava F."/>
            <person name="Bulgheresi S."/>
            <person name="Veyrier F."/>
        </authorList>
    </citation>
    <scope>NUCLEOTIDE SEQUENCE [LARGE SCALE GENOMIC DNA]</scope>
    <source>
        <strain evidence="7 8">CCUG 63373m</strain>
    </source>
</reference>
<evidence type="ECO:0000256" key="2">
    <source>
        <dbReference type="ARBA" id="ARBA00022741"/>
    </source>
</evidence>
<evidence type="ECO:0000313" key="8">
    <source>
        <dbReference type="Proteomes" id="UP000829817"/>
    </source>
</evidence>